<gene>
    <name evidence="1" type="ORF">BaRGS_00030610</name>
</gene>
<protein>
    <submittedName>
        <fullName evidence="1">Uncharacterized protein</fullName>
    </submittedName>
</protein>
<sequence>MESIDRVHGFRHTIRLARLSSISPSHHCPALEQQMFTYTQWSIIYICCRGIPAYSVIIV</sequence>
<accession>A0ABD0JSQ1</accession>
<proteinExistence type="predicted"/>
<dbReference type="Proteomes" id="UP001519460">
    <property type="component" value="Unassembled WGS sequence"/>
</dbReference>
<evidence type="ECO:0000313" key="2">
    <source>
        <dbReference type="Proteomes" id="UP001519460"/>
    </source>
</evidence>
<reference evidence="1 2" key="1">
    <citation type="journal article" date="2023" name="Sci. Data">
        <title>Genome assembly of the Korean intertidal mud-creeper Batillaria attramentaria.</title>
        <authorList>
            <person name="Patra A.K."/>
            <person name="Ho P.T."/>
            <person name="Jun S."/>
            <person name="Lee S.J."/>
            <person name="Kim Y."/>
            <person name="Won Y.J."/>
        </authorList>
    </citation>
    <scope>NUCLEOTIDE SEQUENCE [LARGE SCALE GENOMIC DNA]</scope>
    <source>
        <strain evidence="1">Wonlab-2016</strain>
    </source>
</reference>
<keyword evidence="2" id="KW-1185">Reference proteome</keyword>
<dbReference type="AlphaFoldDB" id="A0ABD0JSQ1"/>
<dbReference type="EMBL" id="JACVVK020000332">
    <property type="protein sequence ID" value="KAK7478163.1"/>
    <property type="molecule type" value="Genomic_DNA"/>
</dbReference>
<name>A0ABD0JSQ1_9CAEN</name>
<evidence type="ECO:0000313" key="1">
    <source>
        <dbReference type="EMBL" id="KAK7478163.1"/>
    </source>
</evidence>
<comment type="caution">
    <text evidence="1">The sequence shown here is derived from an EMBL/GenBank/DDBJ whole genome shotgun (WGS) entry which is preliminary data.</text>
</comment>
<organism evidence="1 2">
    <name type="scientific">Batillaria attramentaria</name>
    <dbReference type="NCBI Taxonomy" id="370345"/>
    <lineage>
        <taxon>Eukaryota</taxon>
        <taxon>Metazoa</taxon>
        <taxon>Spiralia</taxon>
        <taxon>Lophotrochozoa</taxon>
        <taxon>Mollusca</taxon>
        <taxon>Gastropoda</taxon>
        <taxon>Caenogastropoda</taxon>
        <taxon>Sorbeoconcha</taxon>
        <taxon>Cerithioidea</taxon>
        <taxon>Batillariidae</taxon>
        <taxon>Batillaria</taxon>
    </lineage>
</organism>
<feature type="non-terminal residue" evidence="1">
    <location>
        <position position="59"/>
    </location>
</feature>